<dbReference type="Gene3D" id="6.10.340.10">
    <property type="match status" value="1"/>
</dbReference>
<sequence length="593" mass="68752">MKPALFRRSYWKLVSFIVLSVVLMVPLVFQSIWISVVSSRTIDRLYENSVSRQIESLETVLNLYMNQLEDFSRSMSADDELSRLLKDQNRTNGEMVVAINVLSEKYHLRIPLNVHILAAEGKVYSNFPLNNREENRLMETVKNFPWMESNLQIDHMVFYQDFALDYHEPPTEGKQLYVSKNIVSDGRYLGLLVLQMNHSLIERLLLRAKATKETTVFLMNDKGRLLVASDLNETQLSQASINSQALIRDKKATNGAQRVRWKGENYEFFYQVLPELSWTFVELTPSHVLYSDTNIIKRITVITLFYSLLIATVFFFLLTRKITVPLQRFSMLVRHMQTGHLTRRIKYKGLYEVEVLATGINAMLDRIQTQIETIREEENNRRKLEVDRLQAQISPHFVQNSLISLRWLAEEQNDRPLVEALISLTQILEYSFRQPDIILGPLQDELNYIRHYVQFQEAIICKPIQLILQIEEACRHIPIPKMTLQPLVENAIFHGFKGWDKRESVLTITAERSERGLRLVISDNGRGMTADETDALRREIAQTVGKRIGLANVVQRLKLNMGLEFRFNLVSEADVGTAFEFDIPIQVGEEADL</sequence>
<evidence type="ECO:0000313" key="15">
    <source>
        <dbReference type="EMBL" id="AJY75916.1"/>
    </source>
</evidence>
<dbReference type="Pfam" id="PF06580">
    <property type="entry name" value="His_kinase"/>
    <property type="match status" value="1"/>
</dbReference>
<dbReference type="Pfam" id="PF02518">
    <property type="entry name" value="HATPase_c"/>
    <property type="match status" value="1"/>
</dbReference>
<evidence type="ECO:0000259" key="14">
    <source>
        <dbReference type="PROSITE" id="PS50885"/>
    </source>
</evidence>
<name>A0A0D5NKX9_9BACL</name>
<proteinExistence type="predicted"/>
<keyword evidence="16" id="KW-1185">Reference proteome</keyword>
<keyword evidence="9 13" id="KW-1133">Transmembrane helix</keyword>
<organism evidence="15 16">
    <name type="scientific">Paenibacillus beijingensis</name>
    <dbReference type="NCBI Taxonomy" id="1126833"/>
    <lineage>
        <taxon>Bacteria</taxon>
        <taxon>Bacillati</taxon>
        <taxon>Bacillota</taxon>
        <taxon>Bacilli</taxon>
        <taxon>Bacillales</taxon>
        <taxon>Paenibacillaceae</taxon>
        <taxon>Paenibacillus</taxon>
    </lineage>
</organism>
<dbReference type="EMBL" id="CP011058">
    <property type="protein sequence ID" value="AJY75916.1"/>
    <property type="molecule type" value="Genomic_DNA"/>
</dbReference>
<evidence type="ECO:0000256" key="1">
    <source>
        <dbReference type="ARBA" id="ARBA00004651"/>
    </source>
</evidence>
<gene>
    <name evidence="15" type="ORF">VN24_16870</name>
</gene>
<dbReference type="InterPro" id="IPR003660">
    <property type="entry name" value="HAMP_dom"/>
</dbReference>
<dbReference type="STRING" id="1126833.VN24_16870"/>
<keyword evidence="3" id="KW-0597">Phosphoprotein</keyword>
<dbReference type="Gene3D" id="3.30.565.10">
    <property type="entry name" value="Histidine kinase-like ATPase, C-terminal domain"/>
    <property type="match status" value="1"/>
</dbReference>
<feature type="coiled-coil region" evidence="12">
    <location>
        <begin position="360"/>
        <end position="394"/>
    </location>
</feature>
<reference evidence="16" key="2">
    <citation type="submission" date="2015-03" db="EMBL/GenBank/DDBJ databases">
        <title>Genome sequence of Paenibacillus beijingensis strain DSM 24997T.</title>
        <authorList>
            <person name="Kwak Y."/>
            <person name="Shin J.-H."/>
        </authorList>
    </citation>
    <scope>NUCLEOTIDE SEQUENCE [LARGE SCALE GENOMIC DNA]</scope>
    <source>
        <strain evidence="16">DSM 24997</strain>
    </source>
</reference>
<feature type="domain" description="HAMP" evidence="14">
    <location>
        <begin position="320"/>
        <end position="372"/>
    </location>
</feature>
<evidence type="ECO:0000256" key="11">
    <source>
        <dbReference type="ARBA" id="ARBA00023136"/>
    </source>
</evidence>
<evidence type="ECO:0000256" key="8">
    <source>
        <dbReference type="ARBA" id="ARBA00022840"/>
    </source>
</evidence>
<dbReference type="InterPro" id="IPR036890">
    <property type="entry name" value="HATPase_C_sf"/>
</dbReference>
<dbReference type="OrthoDB" id="2494986at2"/>
<evidence type="ECO:0000313" key="16">
    <source>
        <dbReference type="Proteomes" id="UP000032633"/>
    </source>
</evidence>
<dbReference type="GO" id="GO:0005524">
    <property type="term" value="F:ATP binding"/>
    <property type="evidence" value="ECO:0007669"/>
    <property type="project" value="UniProtKB-KW"/>
</dbReference>
<keyword evidence="5 13" id="KW-0812">Transmembrane</keyword>
<dbReference type="Pfam" id="PF02743">
    <property type="entry name" value="dCache_1"/>
    <property type="match status" value="1"/>
</dbReference>
<dbReference type="KEGG" id="pbj:VN24_16870"/>
<comment type="subcellular location">
    <subcellularLocation>
        <location evidence="1">Cell membrane</location>
        <topology evidence="1">Multi-pass membrane protein</topology>
    </subcellularLocation>
</comment>
<dbReference type="PANTHER" id="PTHR34220:SF11">
    <property type="entry name" value="SENSOR PROTEIN KINASE HPTS"/>
    <property type="match status" value="1"/>
</dbReference>
<dbReference type="HOGENOM" id="CLU_020473_6_1_9"/>
<dbReference type="InterPro" id="IPR003594">
    <property type="entry name" value="HATPase_dom"/>
</dbReference>
<dbReference type="SMART" id="SM00304">
    <property type="entry name" value="HAMP"/>
    <property type="match status" value="1"/>
</dbReference>
<keyword evidence="12" id="KW-0175">Coiled coil</keyword>
<evidence type="ECO:0000256" key="4">
    <source>
        <dbReference type="ARBA" id="ARBA00022679"/>
    </source>
</evidence>
<dbReference type="InterPro" id="IPR033479">
    <property type="entry name" value="dCache_1"/>
</dbReference>
<dbReference type="GO" id="GO:0005886">
    <property type="term" value="C:plasma membrane"/>
    <property type="evidence" value="ECO:0007669"/>
    <property type="project" value="UniProtKB-SubCell"/>
</dbReference>
<evidence type="ECO:0000256" key="13">
    <source>
        <dbReference type="SAM" id="Phobius"/>
    </source>
</evidence>
<dbReference type="PROSITE" id="PS50885">
    <property type="entry name" value="HAMP"/>
    <property type="match status" value="1"/>
</dbReference>
<dbReference type="Gene3D" id="3.30.450.20">
    <property type="entry name" value="PAS domain"/>
    <property type="match status" value="1"/>
</dbReference>
<keyword evidence="4" id="KW-0808">Transferase</keyword>
<feature type="transmembrane region" description="Helical" evidence="13">
    <location>
        <begin position="299"/>
        <end position="318"/>
    </location>
</feature>
<evidence type="ECO:0000256" key="5">
    <source>
        <dbReference type="ARBA" id="ARBA00022692"/>
    </source>
</evidence>
<dbReference type="Proteomes" id="UP000032633">
    <property type="component" value="Chromosome"/>
</dbReference>
<dbReference type="GO" id="GO:0000155">
    <property type="term" value="F:phosphorelay sensor kinase activity"/>
    <property type="evidence" value="ECO:0007669"/>
    <property type="project" value="InterPro"/>
</dbReference>
<keyword evidence="10" id="KW-0902">Two-component regulatory system</keyword>
<evidence type="ECO:0000256" key="3">
    <source>
        <dbReference type="ARBA" id="ARBA00022553"/>
    </source>
</evidence>
<keyword evidence="7" id="KW-0418">Kinase</keyword>
<dbReference type="PATRIC" id="fig|1126833.4.peg.3700"/>
<dbReference type="SUPFAM" id="SSF158472">
    <property type="entry name" value="HAMP domain-like"/>
    <property type="match status" value="1"/>
</dbReference>
<keyword evidence="6" id="KW-0547">Nucleotide-binding</keyword>
<dbReference type="Pfam" id="PF00672">
    <property type="entry name" value="HAMP"/>
    <property type="match status" value="1"/>
</dbReference>
<keyword evidence="2" id="KW-1003">Cell membrane</keyword>
<evidence type="ECO:0000256" key="12">
    <source>
        <dbReference type="SAM" id="Coils"/>
    </source>
</evidence>
<accession>A0A0D5NKX9</accession>
<evidence type="ECO:0000256" key="10">
    <source>
        <dbReference type="ARBA" id="ARBA00023012"/>
    </source>
</evidence>
<evidence type="ECO:0000256" key="6">
    <source>
        <dbReference type="ARBA" id="ARBA00022741"/>
    </source>
</evidence>
<dbReference type="PANTHER" id="PTHR34220">
    <property type="entry name" value="SENSOR HISTIDINE KINASE YPDA"/>
    <property type="match status" value="1"/>
</dbReference>
<dbReference type="InterPro" id="IPR010559">
    <property type="entry name" value="Sig_transdc_His_kin_internal"/>
</dbReference>
<evidence type="ECO:0000256" key="9">
    <source>
        <dbReference type="ARBA" id="ARBA00022989"/>
    </source>
</evidence>
<dbReference type="InterPro" id="IPR050640">
    <property type="entry name" value="Bact_2-comp_sensor_kinase"/>
</dbReference>
<dbReference type="CDD" id="cd06225">
    <property type="entry name" value="HAMP"/>
    <property type="match status" value="1"/>
</dbReference>
<dbReference type="SUPFAM" id="SSF55874">
    <property type="entry name" value="ATPase domain of HSP90 chaperone/DNA topoisomerase II/histidine kinase"/>
    <property type="match status" value="1"/>
</dbReference>
<keyword evidence="8" id="KW-0067">ATP-binding</keyword>
<protein>
    <recommendedName>
        <fullName evidence="14">HAMP domain-containing protein</fullName>
    </recommendedName>
</protein>
<dbReference type="AlphaFoldDB" id="A0A0D5NKX9"/>
<keyword evidence="11 13" id="KW-0472">Membrane</keyword>
<evidence type="ECO:0000256" key="2">
    <source>
        <dbReference type="ARBA" id="ARBA00022475"/>
    </source>
</evidence>
<reference evidence="15 16" key="1">
    <citation type="journal article" date="2015" name="J. Biotechnol.">
        <title>Complete genome sequence of Paenibacillus beijingensis 7188(T) (=DSM 24997(T)), a novel rhizobacterium from jujube garden soil.</title>
        <authorList>
            <person name="Kwak Y."/>
            <person name="Shin J.H."/>
        </authorList>
    </citation>
    <scope>NUCLEOTIDE SEQUENCE [LARGE SCALE GENOMIC DNA]</scope>
    <source>
        <strain evidence="15 16">DSM 24997</strain>
    </source>
</reference>
<evidence type="ECO:0000256" key="7">
    <source>
        <dbReference type="ARBA" id="ARBA00022777"/>
    </source>
</evidence>